<evidence type="ECO:0000256" key="1">
    <source>
        <dbReference type="SAM" id="MobiDB-lite"/>
    </source>
</evidence>
<name>A0A9P9BKX0_9PEZI</name>
<sequence length="216" mass="23384">MTSLKAEVVVGGAREHGISDGGCVHARYVGRGGEGDHRCGGIDPAGLGGGVPWEVAGRVLSWRSSFSWESERSYGLSKEESDMLFPLPTARLTRPEALATSDGVPRDNRQYKSQSTNRSALDKHGGVEVVDFELFEEVAAEVDAVRALVPALASHVIGLALSHNKDGDIDLYGQAERGLGRRHTRKIERGRDLRRKYIALGLERVEVDGATDLVPL</sequence>
<dbReference type="AlphaFoldDB" id="A0A9P9BKX0"/>
<comment type="caution">
    <text evidence="2">The sequence shown here is derived from an EMBL/GenBank/DDBJ whole genome shotgun (WGS) entry which is preliminary data.</text>
</comment>
<proteinExistence type="predicted"/>
<keyword evidence="3" id="KW-1185">Reference proteome</keyword>
<dbReference type="EMBL" id="JAGTJQ010000015">
    <property type="protein sequence ID" value="KAH7012093.1"/>
    <property type="molecule type" value="Genomic_DNA"/>
</dbReference>
<dbReference type="RefSeq" id="XP_046004469.1">
    <property type="nucleotide sequence ID" value="XM_046162853.1"/>
</dbReference>
<organism evidence="2 3">
    <name type="scientific">Microdochium trichocladiopsis</name>
    <dbReference type="NCBI Taxonomy" id="1682393"/>
    <lineage>
        <taxon>Eukaryota</taxon>
        <taxon>Fungi</taxon>
        <taxon>Dikarya</taxon>
        <taxon>Ascomycota</taxon>
        <taxon>Pezizomycotina</taxon>
        <taxon>Sordariomycetes</taxon>
        <taxon>Xylariomycetidae</taxon>
        <taxon>Xylariales</taxon>
        <taxon>Microdochiaceae</taxon>
        <taxon>Microdochium</taxon>
    </lineage>
</organism>
<dbReference type="GeneID" id="70192399"/>
<reference evidence="2" key="1">
    <citation type="journal article" date="2021" name="Nat. Commun.">
        <title>Genetic determinants of endophytism in the Arabidopsis root mycobiome.</title>
        <authorList>
            <person name="Mesny F."/>
            <person name="Miyauchi S."/>
            <person name="Thiergart T."/>
            <person name="Pickel B."/>
            <person name="Atanasova L."/>
            <person name="Karlsson M."/>
            <person name="Huettel B."/>
            <person name="Barry K.W."/>
            <person name="Haridas S."/>
            <person name="Chen C."/>
            <person name="Bauer D."/>
            <person name="Andreopoulos W."/>
            <person name="Pangilinan J."/>
            <person name="LaButti K."/>
            <person name="Riley R."/>
            <person name="Lipzen A."/>
            <person name="Clum A."/>
            <person name="Drula E."/>
            <person name="Henrissat B."/>
            <person name="Kohler A."/>
            <person name="Grigoriev I.V."/>
            <person name="Martin F.M."/>
            <person name="Hacquard S."/>
        </authorList>
    </citation>
    <scope>NUCLEOTIDE SEQUENCE</scope>
    <source>
        <strain evidence="2">MPI-CAGE-CH-0230</strain>
    </source>
</reference>
<protein>
    <submittedName>
        <fullName evidence="2">Uncharacterized protein</fullName>
    </submittedName>
</protein>
<evidence type="ECO:0000313" key="2">
    <source>
        <dbReference type="EMBL" id="KAH7012093.1"/>
    </source>
</evidence>
<gene>
    <name evidence="2" type="ORF">B0I36DRAFT_436757</name>
</gene>
<feature type="region of interest" description="Disordered" evidence="1">
    <location>
        <begin position="96"/>
        <end position="120"/>
    </location>
</feature>
<evidence type="ECO:0000313" key="3">
    <source>
        <dbReference type="Proteomes" id="UP000756346"/>
    </source>
</evidence>
<accession>A0A9P9BKX0</accession>
<dbReference type="Proteomes" id="UP000756346">
    <property type="component" value="Unassembled WGS sequence"/>
</dbReference>